<organism evidence="2 3">
    <name type="scientific">Lophium mytilinum</name>
    <dbReference type="NCBI Taxonomy" id="390894"/>
    <lineage>
        <taxon>Eukaryota</taxon>
        <taxon>Fungi</taxon>
        <taxon>Dikarya</taxon>
        <taxon>Ascomycota</taxon>
        <taxon>Pezizomycotina</taxon>
        <taxon>Dothideomycetes</taxon>
        <taxon>Pleosporomycetidae</taxon>
        <taxon>Mytilinidiales</taxon>
        <taxon>Mytilinidiaceae</taxon>
        <taxon>Lophium</taxon>
    </lineage>
</organism>
<dbReference type="InterPro" id="IPR021858">
    <property type="entry name" value="Fun_TF"/>
</dbReference>
<gene>
    <name evidence="2" type="ORF">BU16DRAFT_585149</name>
</gene>
<dbReference type="EMBL" id="MU004196">
    <property type="protein sequence ID" value="KAF2490773.1"/>
    <property type="molecule type" value="Genomic_DNA"/>
</dbReference>
<evidence type="ECO:0008006" key="4">
    <source>
        <dbReference type="Google" id="ProtNLM"/>
    </source>
</evidence>
<dbReference type="PANTHER" id="PTHR37540">
    <property type="entry name" value="TRANSCRIPTION FACTOR (ACR-2), PUTATIVE-RELATED-RELATED"/>
    <property type="match status" value="1"/>
</dbReference>
<evidence type="ECO:0000256" key="1">
    <source>
        <dbReference type="SAM" id="MobiDB-lite"/>
    </source>
</evidence>
<protein>
    <recommendedName>
        <fullName evidence="4">Transcription factor domain-containing protein</fullName>
    </recommendedName>
</protein>
<feature type="region of interest" description="Disordered" evidence="1">
    <location>
        <begin position="1"/>
        <end position="39"/>
    </location>
</feature>
<sequence>MVAGLVIETGTGSRTATRSQDGAELGEKIQAHSSRTPERPLRFVTSIGIPNSHHDPQSRKLVRVQAMRSFLWQKGVDRPDGEVDSPKHVAPVTSLKENTGRFKLASWSRKSRKRKVVVPRIKNDERGVHAIKSIKELGVLNVLPIPLSPRTKELLYHYHHDFSQNSFAVNPDGSFFCFATSDGTLLNAILTMVAQHFHLSHGMDETADVSYYRNEAIRMINQRLVVGDAPPDDTLVGSVALLANCETLNGSAEGSSIHMSGLAQMVQLRGGILAFGDNAVLQRVLTWTDFSFASTYNRNPRFGILPKLAGTLDPSTRFISASIADLASPELSTIAITSWEVLEIMDSLQSISTAITSFQGTLTERISISNAIYLVERRLIAFKSEVWSTFFEPSAELDLSEPLRYAAHLFLHLAVRELPGKAKMHDGLLRRLRNALPEYIDVGEIVASEFSLGLLLWIYFIGAAASREEVDRAFFVVGLVQMKHAVGVDSADAFQTSLKSVLWLEGFCRSRSNDLWEEMAAVDGIWD</sequence>
<dbReference type="OrthoDB" id="4158087at2759"/>
<reference evidence="2" key="1">
    <citation type="journal article" date="2020" name="Stud. Mycol.">
        <title>101 Dothideomycetes genomes: a test case for predicting lifestyles and emergence of pathogens.</title>
        <authorList>
            <person name="Haridas S."/>
            <person name="Albert R."/>
            <person name="Binder M."/>
            <person name="Bloem J."/>
            <person name="Labutti K."/>
            <person name="Salamov A."/>
            <person name="Andreopoulos B."/>
            <person name="Baker S."/>
            <person name="Barry K."/>
            <person name="Bills G."/>
            <person name="Bluhm B."/>
            <person name="Cannon C."/>
            <person name="Castanera R."/>
            <person name="Culley D."/>
            <person name="Daum C."/>
            <person name="Ezra D."/>
            <person name="Gonzalez J."/>
            <person name="Henrissat B."/>
            <person name="Kuo A."/>
            <person name="Liang C."/>
            <person name="Lipzen A."/>
            <person name="Lutzoni F."/>
            <person name="Magnuson J."/>
            <person name="Mondo S."/>
            <person name="Nolan M."/>
            <person name="Ohm R."/>
            <person name="Pangilinan J."/>
            <person name="Park H.-J."/>
            <person name="Ramirez L."/>
            <person name="Alfaro M."/>
            <person name="Sun H."/>
            <person name="Tritt A."/>
            <person name="Yoshinaga Y."/>
            <person name="Zwiers L.-H."/>
            <person name="Turgeon B."/>
            <person name="Goodwin S."/>
            <person name="Spatafora J."/>
            <person name="Crous P."/>
            <person name="Grigoriev I."/>
        </authorList>
    </citation>
    <scope>NUCLEOTIDE SEQUENCE</scope>
    <source>
        <strain evidence="2">CBS 269.34</strain>
    </source>
</reference>
<evidence type="ECO:0000313" key="2">
    <source>
        <dbReference type="EMBL" id="KAF2490773.1"/>
    </source>
</evidence>
<dbReference type="AlphaFoldDB" id="A0A6A6QGK5"/>
<keyword evidence="3" id="KW-1185">Reference proteome</keyword>
<dbReference type="Pfam" id="PF11951">
    <property type="entry name" value="Fungal_trans_2"/>
    <property type="match status" value="1"/>
</dbReference>
<feature type="compositionally biased region" description="Basic and acidic residues" evidence="1">
    <location>
        <begin position="25"/>
        <end position="39"/>
    </location>
</feature>
<name>A0A6A6QGK5_9PEZI</name>
<dbReference type="Proteomes" id="UP000799750">
    <property type="component" value="Unassembled WGS sequence"/>
</dbReference>
<accession>A0A6A6QGK5</accession>
<proteinExistence type="predicted"/>
<evidence type="ECO:0000313" key="3">
    <source>
        <dbReference type="Proteomes" id="UP000799750"/>
    </source>
</evidence>
<feature type="compositionally biased region" description="Polar residues" evidence="1">
    <location>
        <begin position="10"/>
        <end position="20"/>
    </location>
</feature>
<dbReference type="PANTHER" id="PTHR37540:SF5">
    <property type="entry name" value="TRANSCRIPTION FACTOR DOMAIN-CONTAINING PROTEIN"/>
    <property type="match status" value="1"/>
</dbReference>